<dbReference type="Proteomes" id="UP000499080">
    <property type="component" value="Unassembled WGS sequence"/>
</dbReference>
<keyword evidence="3" id="KW-1185">Reference proteome</keyword>
<reference evidence="2 3" key="1">
    <citation type="journal article" date="2019" name="Sci. Rep.">
        <title>Orb-weaving spider Araneus ventricosus genome elucidates the spidroin gene catalogue.</title>
        <authorList>
            <person name="Kono N."/>
            <person name="Nakamura H."/>
            <person name="Ohtoshi R."/>
            <person name="Moran D.A.P."/>
            <person name="Shinohara A."/>
            <person name="Yoshida Y."/>
            <person name="Fujiwara M."/>
            <person name="Mori M."/>
            <person name="Tomita M."/>
            <person name="Arakawa K."/>
        </authorList>
    </citation>
    <scope>NUCLEOTIDE SEQUENCE [LARGE SCALE GENOMIC DNA]</scope>
</reference>
<feature type="compositionally biased region" description="Polar residues" evidence="1">
    <location>
        <begin position="117"/>
        <end position="130"/>
    </location>
</feature>
<organism evidence="2 3">
    <name type="scientific">Araneus ventricosus</name>
    <name type="common">Orbweaver spider</name>
    <name type="synonym">Epeira ventricosa</name>
    <dbReference type="NCBI Taxonomy" id="182803"/>
    <lineage>
        <taxon>Eukaryota</taxon>
        <taxon>Metazoa</taxon>
        <taxon>Ecdysozoa</taxon>
        <taxon>Arthropoda</taxon>
        <taxon>Chelicerata</taxon>
        <taxon>Arachnida</taxon>
        <taxon>Araneae</taxon>
        <taxon>Araneomorphae</taxon>
        <taxon>Entelegynae</taxon>
        <taxon>Araneoidea</taxon>
        <taxon>Araneidae</taxon>
        <taxon>Araneus</taxon>
    </lineage>
</organism>
<protein>
    <submittedName>
        <fullName evidence="2">Uncharacterized protein</fullName>
    </submittedName>
</protein>
<proteinExistence type="predicted"/>
<accession>A0A4Y2FG65</accession>
<evidence type="ECO:0000313" key="3">
    <source>
        <dbReference type="Proteomes" id="UP000499080"/>
    </source>
</evidence>
<evidence type="ECO:0000313" key="2">
    <source>
        <dbReference type="EMBL" id="GBM40382.1"/>
    </source>
</evidence>
<feature type="region of interest" description="Disordered" evidence="1">
    <location>
        <begin position="109"/>
        <end position="130"/>
    </location>
</feature>
<name>A0A4Y2FG65_ARAVE</name>
<dbReference type="AlphaFoldDB" id="A0A4Y2FG65"/>
<evidence type="ECO:0000256" key="1">
    <source>
        <dbReference type="SAM" id="MobiDB-lite"/>
    </source>
</evidence>
<comment type="caution">
    <text evidence="2">The sequence shown here is derived from an EMBL/GenBank/DDBJ whole genome shotgun (WGS) entry which is preliminary data.</text>
</comment>
<sequence>MFEIFPPRKKYIFEKNLPSLRGRLRCEEELQRREKEIEKNGEASTNTFEFPYIAFSRFISLVIGRKQTSEISLGSEYLTSETQNLEIRQSLIISGFDVFSPFPMEEENHAAPRVKRTQYSQPKISSFGPS</sequence>
<dbReference type="EMBL" id="BGPR01095960">
    <property type="protein sequence ID" value="GBM40382.1"/>
    <property type="molecule type" value="Genomic_DNA"/>
</dbReference>
<gene>
    <name evidence="2" type="ORF">AVEN_245346_1</name>
</gene>